<organism evidence="14 15">
    <name type="scientific">Isachenkonia alkalipeptolytica</name>
    <dbReference type="NCBI Taxonomy" id="2565777"/>
    <lineage>
        <taxon>Bacteria</taxon>
        <taxon>Bacillati</taxon>
        <taxon>Bacillota</taxon>
        <taxon>Clostridia</taxon>
        <taxon>Eubacteriales</taxon>
        <taxon>Clostridiaceae</taxon>
        <taxon>Isachenkonia</taxon>
    </lineage>
</organism>
<evidence type="ECO:0000256" key="9">
    <source>
        <dbReference type="ARBA" id="ARBA00022842"/>
    </source>
</evidence>
<evidence type="ECO:0000313" key="15">
    <source>
        <dbReference type="Proteomes" id="UP000449710"/>
    </source>
</evidence>
<dbReference type="PROSITE" id="PS51371">
    <property type="entry name" value="CBS"/>
    <property type="match status" value="2"/>
</dbReference>
<name>A0AA44BF25_9CLOT</name>
<comment type="cofactor">
    <cofactor evidence="1">
        <name>Mg(2+)</name>
        <dbReference type="ChEBI" id="CHEBI:18420"/>
    </cofactor>
</comment>
<dbReference type="Gene3D" id="3.30.460.10">
    <property type="entry name" value="Beta Polymerase, domain 2"/>
    <property type="match status" value="1"/>
</dbReference>
<dbReference type="Gene3D" id="3.10.580.10">
    <property type="entry name" value="CBS-domain"/>
    <property type="match status" value="1"/>
</dbReference>
<dbReference type="InterPro" id="IPR001667">
    <property type="entry name" value="DDH_dom"/>
</dbReference>
<evidence type="ECO:0000256" key="7">
    <source>
        <dbReference type="ARBA" id="ARBA00022723"/>
    </source>
</evidence>
<dbReference type="SUPFAM" id="SSF81891">
    <property type="entry name" value="Poly A polymerase C-terminal region-like"/>
    <property type="match status" value="1"/>
</dbReference>
<dbReference type="AlphaFoldDB" id="A0AA44BF25"/>
<keyword evidence="5" id="KW-0819">tRNA processing</keyword>
<evidence type="ECO:0000256" key="2">
    <source>
        <dbReference type="ARBA" id="ARBA00007265"/>
    </source>
</evidence>
<keyword evidence="9" id="KW-0460">Magnesium</keyword>
<keyword evidence="4 12" id="KW-0808">Transferase</keyword>
<accession>A0AA44BF25</accession>
<dbReference type="InterPro" id="IPR043519">
    <property type="entry name" value="NT_sf"/>
</dbReference>
<keyword evidence="11" id="KW-0129">CBS domain</keyword>
<dbReference type="GO" id="GO:0016779">
    <property type="term" value="F:nucleotidyltransferase activity"/>
    <property type="evidence" value="ECO:0007669"/>
    <property type="project" value="UniProtKB-KW"/>
</dbReference>
<dbReference type="Gene3D" id="1.10.3090.10">
    <property type="entry name" value="cca-adding enzyme, domain 2"/>
    <property type="match status" value="1"/>
</dbReference>
<evidence type="ECO:0000256" key="5">
    <source>
        <dbReference type="ARBA" id="ARBA00022694"/>
    </source>
</evidence>
<keyword evidence="7" id="KW-0479">Metal-binding</keyword>
<dbReference type="EMBL" id="SUMG01000011">
    <property type="protein sequence ID" value="NBG88770.1"/>
    <property type="molecule type" value="Genomic_DNA"/>
</dbReference>
<dbReference type="Pfam" id="PF01368">
    <property type="entry name" value="DHH"/>
    <property type="match status" value="1"/>
</dbReference>
<dbReference type="InterPro" id="IPR046342">
    <property type="entry name" value="CBS_dom_sf"/>
</dbReference>
<proteinExistence type="inferred from homology"/>
<feature type="domain" description="CBS" evidence="13">
    <location>
        <begin position="315"/>
        <end position="373"/>
    </location>
</feature>
<dbReference type="RefSeq" id="WP_160721724.1">
    <property type="nucleotide sequence ID" value="NZ_SUMG01000011.1"/>
</dbReference>
<dbReference type="Gene3D" id="3.90.1640.10">
    <property type="entry name" value="inorganic pyrophosphatase (n-terminal core)"/>
    <property type="match status" value="1"/>
</dbReference>
<dbReference type="InterPro" id="IPR038763">
    <property type="entry name" value="DHH_sf"/>
</dbReference>
<keyword evidence="6" id="KW-0548">Nucleotidyltransferase</keyword>
<comment type="caution">
    <text evidence="14">The sequence shown here is derived from an EMBL/GenBank/DDBJ whole genome shotgun (WGS) entry which is preliminary data.</text>
</comment>
<evidence type="ECO:0000256" key="1">
    <source>
        <dbReference type="ARBA" id="ARBA00001946"/>
    </source>
</evidence>
<keyword evidence="8" id="KW-0547">Nucleotide-binding</keyword>
<dbReference type="CDD" id="cd04595">
    <property type="entry name" value="CBS_pair_DHH_polyA_Pol_assoc"/>
    <property type="match status" value="1"/>
</dbReference>
<dbReference type="Pfam" id="PF00571">
    <property type="entry name" value="CBS"/>
    <property type="match status" value="2"/>
</dbReference>
<dbReference type="PANTHER" id="PTHR47788">
    <property type="entry name" value="POLYA POLYMERASE"/>
    <property type="match status" value="1"/>
</dbReference>
<dbReference type="GO" id="GO:0000049">
    <property type="term" value="F:tRNA binding"/>
    <property type="evidence" value="ECO:0007669"/>
    <property type="project" value="UniProtKB-KW"/>
</dbReference>
<keyword evidence="10 12" id="KW-0694">RNA-binding</keyword>
<dbReference type="Gene3D" id="3.10.310.30">
    <property type="match status" value="1"/>
</dbReference>
<evidence type="ECO:0000313" key="14">
    <source>
        <dbReference type="EMBL" id="NBG88770.1"/>
    </source>
</evidence>
<evidence type="ECO:0000256" key="8">
    <source>
        <dbReference type="ARBA" id="ARBA00022741"/>
    </source>
</evidence>
<dbReference type="InterPro" id="IPR052390">
    <property type="entry name" value="tRNA_nt/polyA_polymerase"/>
</dbReference>
<dbReference type="SUPFAM" id="SSF81301">
    <property type="entry name" value="Nucleotidyltransferase"/>
    <property type="match status" value="1"/>
</dbReference>
<gene>
    <name evidence="14" type="ORF">ISALK_09675</name>
</gene>
<evidence type="ECO:0000256" key="12">
    <source>
        <dbReference type="RuleBase" id="RU003953"/>
    </source>
</evidence>
<evidence type="ECO:0000259" key="13">
    <source>
        <dbReference type="PROSITE" id="PS51371"/>
    </source>
</evidence>
<dbReference type="CDD" id="cd05398">
    <property type="entry name" value="NT_ClassII-CCAase"/>
    <property type="match status" value="1"/>
</dbReference>
<protein>
    <submittedName>
        <fullName evidence="14">CBS domain-containing protein</fullName>
    </submittedName>
</protein>
<evidence type="ECO:0000256" key="3">
    <source>
        <dbReference type="ARBA" id="ARBA00022555"/>
    </source>
</evidence>
<feature type="domain" description="CBS" evidence="13">
    <location>
        <begin position="377"/>
        <end position="433"/>
    </location>
</feature>
<evidence type="ECO:0000256" key="10">
    <source>
        <dbReference type="ARBA" id="ARBA00022884"/>
    </source>
</evidence>
<keyword evidence="3" id="KW-0820">tRNA-binding</keyword>
<dbReference type="InterPro" id="IPR003156">
    <property type="entry name" value="DHHA1_dom"/>
</dbReference>
<dbReference type="SUPFAM" id="SSF54631">
    <property type="entry name" value="CBS-domain pair"/>
    <property type="match status" value="1"/>
</dbReference>
<dbReference type="PANTHER" id="PTHR47788:SF1">
    <property type="entry name" value="A-ADDING TRNA NUCLEOTIDYLTRANSFERASE"/>
    <property type="match status" value="1"/>
</dbReference>
<dbReference type="SUPFAM" id="SSF64182">
    <property type="entry name" value="DHH phosphoesterases"/>
    <property type="match status" value="1"/>
</dbReference>
<dbReference type="Proteomes" id="UP000449710">
    <property type="component" value="Unassembled WGS sequence"/>
</dbReference>
<evidence type="ECO:0000256" key="6">
    <source>
        <dbReference type="ARBA" id="ARBA00022695"/>
    </source>
</evidence>
<comment type="similarity">
    <text evidence="2 12">Belongs to the tRNA nucleotidyltransferase/poly(A) polymerase family.</text>
</comment>
<dbReference type="Pfam" id="PF02272">
    <property type="entry name" value="DHHA1"/>
    <property type="match status" value="1"/>
</dbReference>
<dbReference type="Pfam" id="PF12627">
    <property type="entry name" value="PolyA_pol_RNAbd"/>
    <property type="match status" value="1"/>
</dbReference>
<dbReference type="GO" id="GO:0000166">
    <property type="term" value="F:nucleotide binding"/>
    <property type="evidence" value="ECO:0007669"/>
    <property type="project" value="UniProtKB-KW"/>
</dbReference>
<dbReference type="Pfam" id="PF01743">
    <property type="entry name" value="PolyA_pol"/>
    <property type="match status" value="1"/>
</dbReference>
<evidence type="ECO:0000256" key="4">
    <source>
        <dbReference type="ARBA" id="ARBA00022679"/>
    </source>
</evidence>
<dbReference type="InterPro" id="IPR000644">
    <property type="entry name" value="CBS_dom"/>
</dbReference>
<dbReference type="GO" id="GO:0046872">
    <property type="term" value="F:metal ion binding"/>
    <property type="evidence" value="ECO:0007669"/>
    <property type="project" value="UniProtKB-KW"/>
</dbReference>
<sequence length="873" mass="101128">MTIKLITSHENLDFDGLSSMIASKILHPEGFLVYSGKLDKEIKSFINLYKYSLQIYSYSEINLEAVDSLIIVDTNSKNRVGPFKKLLNKDLDITIYDHHKPTQESIAASKMVIKYYGSCTTILLKKIIKQNIEITPFQATLFLLGIYADTNCLTFKNTTHHDAEVVAYLFRKQADLDIVNEYLYEFTNETQDKLLMTLLTNLERVEVKKYHVYFAFSEHDEYINGLSNIASKITHIKNTDALFIISKMEEKTYVIGRSLEDDINVAEILEAFDGGGHRRAGSASVKNMPAREIREKILKLLREKITPQVKAKDIMSYPVKTLLEDMTVEKANRIMLRYGHTGMPVVKNDRLIGIISRTDLDKAMIHDLSHAPIKGFMKQKVVTITPSTSINEINELLSKHNIGRLPVMEGEKIVGIVTRTNLLQQIHGDSIPRWYKSNYDQSYDFLDVREKIHHLPQDMVSLIEVVKKVAKEENTKVFIVGGFVRDLLLNRKNFDLDFVVEGDAIKLAEKVNKRLQGRLVTHKKFQTAVVKLPQQPHIDFVSARREYYEYPAALPKVEKSTIWNDLFRRDFTINCMAIELNGEKEYQLIDYFSGLDDLSDGLIRALYNLSFIEDPTRIFRAIRFASRLGFSIEEETKKFILQAVNDHMINKLSQDRIREEIHGIFKDENLINSLALMKELNIFKSLNQGQDISMKEIQKIENIPNTLEVFNTIKREDIRYADIIVQQLLSGIPMELIPKIINNYVSYRQSYHGIIEGLRKKNRVYSILWSENVDLYEVYALLEFATDEMLIFYYNDCENNDIRHYLLYYKLKLQSINTIITGQDLLTLGITPGPLFKRILKEVLKAKVQGYIYTKEDEMAYAKKLYKNYLEMS</sequence>
<evidence type="ECO:0000256" key="11">
    <source>
        <dbReference type="PROSITE-ProRule" id="PRU00703"/>
    </source>
</evidence>
<dbReference type="GO" id="GO:0008033">
    <property type="term" value="P:tRNA processing"/>
    <property type="evidence" value="ECO:0007669"/>
    <property type="project" value="UniProtKB-KW"/>
</dbReference>
<dbReference type="SMART" id="SM00116">
    <property type="entry name" value="CBS"/>
    <property type="match status" value="2"/>
</dbReference>
<keyword evidence="15" id="KW-1185">Reference proteome</keyword>
<dbReference type="InterPro" id="IPR002646">
    <property type="entry name" value="PolA_pol_head_dom"/>
</dbReference>
<dbReference type="InterPro" id="IPR032828">
    <property type="entry name" value="PolyA_RNA-bd"/>
</dbReference>
<reference evidence="14 15" key="1">
    <citation type="submission" date="2019-04" db="EMBL/GenBank/DDBJ databases">
        <title>Isachenkonia alkalipeptolytica gen. nov. sp. nov. a new anaerobic, alkiliphilic organothrophic bacterium capable to reduce synthesized ferrihydrite isolated from a soda lake.</title>
        <authorList>
            <person name="Toshchakov S.V."/>
            <person name="Zavarzina D.G."/>
            <person name="Zhilina T.N."/>
            <person name="Kostrikina N.A."/>
            <person name="Kublanov I.V."/>
        </authorList>
    </citation>
    <scope>NUCLEOTIDE SEQUENCE [LARGE SCALE GENOMIC DNA]</scope>
    <source>
        <strain evidence="14 15">Z-1701</strain>
    </source>
</reference>